<dbReference type="EMBL" id="AZMM01017651">
    <property type="protein sequence ID" value="ETJ25804.1"/>
    <property type="molecule type" value="Genomic_DNA"/>
</dbReference>
<dbReference type="SUPFAM" id="SSF55831">
    <property type="entry name" value="Thymidylate synthase/dCMP hydroxymethylase"/>
    <property type="match status" value="1"/>
</dbReference>
<dbReference type="AlphaFoldDB" id="W1XAH7"/>
<gene>
    <name evidence="1" type="ORF">Q604_UNBC17651G0001</name>
</gene>
<evidence type="ECO:0000313" key="1">
    <source>
        <dbReference type="EMBL" id="ETJ25804.1"/>
    </source>
</evidence>
<reference evidence="1" key="1">
    <citation type="submission" date="2013-12" db="EMBL/GenBank/DDBJ databases">
        <title>A Varibaculum cambriense genome reconstructed from a premature infant gut community with otherwise low bacterial novelty that shifts toward anaerobic metabolism during the third week of life.</title>
        <authorList>
            <person name="Brown C.T."/>
            <person name="Sharon I."/>
            <person name="Thomas B.C."/>
            <person name="Castelle C.J."/>
            <person name="Morowitz M.J."/>
            <person name="Banfield J.F."/>
        </authorList>
    </citation>
    <scope>NUCLEOTIDE SEQUENCE</scope>
</reference>
<organism evidence="1">
    <name type="scientific">human gut metagenome</name>
    <dbReference type="NCBI Taxonomy" id="408170"/>
    <lineage>
        <taxon>unclassified sequences</taxon>
        <taxon>metagenomes</taxon>
        <taxon>organismal metagenomes</taxon>
    </lineage>
</organism>
<feature type="non-terminal residue" evidence="1">
    <location>
        <position position="1"/>
    </location>
</feature>
<proteinExistence type="predicted"/>
<dbReference type="Gene3D" id="3.30.572.10">
    <property type="entry name" value="Thymidylate synthase/dCMP hydroxymethylase domain"/>
    <property type="match status" value="1"/>
</dbReference>
<sequence length="34" mass="3857">IVNPEVKDFYDFTPEDITLDGYEHLGKLSMTVAV</sequence>
<accession>W1XAH7</accession>
<name>W1XAH7_9ZZZZ</name>
<protein>
    <submittedName>
        <fullName evidence="1">Thymidylate synthase</fullName>
    </submittedName>
</protein>
<dbReference type="InterPro" id="IPR036926">
    <property type="entry name" value="Thymidate_synth/dCMP_Mease_sf"/>
</dbReference>
<comment type="caution">
    <text evidence="1">The sequence shown here is derived from an EMBL/GenBank/DDBJ whole genome shotgun (WGS) entry which is preliminary data.</text>
</comment>